<accession>A0ABU0Q8B9</accession>
<organism evidence="5 6">
    <name type="scientific">Streptomyces achromogenes</name>
    <dbReference type="NCBI Taxonomy" id="67255"/>
    <lineage>
        <taxon>Bacteria</taxon>
        <taxon>Bacillati</taxon>
        <taxon>Actinomycetota</taxon>
        <taxon>Actinomycetes</taxon>
        <taxon>Kitasatosporales</taxon>
        <taxon>Streptomycetaceae</taxon>
        <taxon>Streptomyces</taxon>
    </lineage>
</organism>
<feature type="region of interest" description="Disordered" evidence="3">
    <location>
        <begin position="34"/>
        <end position="94"/>
    </location>
</feature>
<dbReference type="SUPFAM" id="SSF51445">
    <property type="entry name" value="(Trans)glycosidases"/>
    <property type="match status" value="1"/>
</dbReference>
<name>A0ABU0Q8B9_STRAH</name>
<reference evidence="5 6" key="1">
    <citation type="submission" date="2023-07" db="EMBL/GenBank/DDBJ databases">
        <title>Comparative genomics of wheat-associated soil bacteria to identify genetic determinants of phenazine resistance.</title>
        <authorList>
            <person name="Mouncey N."/>
        </authorList>
    </citation>
    <scope>NUCLEOTIDE SEQUENCE [LARGE SCALE GENOMIC DNA]</scope>
    <source>
        <strain evidence="5 6">W4I19-2</strain>
    </source>
</reference>
<keyword evidence="6" id="KW-1185">Reference proteome</keyword>
<feature type="compositionally biased region" description="Low complexity" evidence="3">
    <location>
        <begin position="55"/>
        <end position="74"/>
    </location>
</feature>
<evidence type="ECO:0000256" key="2">
    <source>
        <dbReference type="ARBA" id="ARBA00023295"/>
    </source>
</evidence>
<dbReference type="InterPro" id="IPR013529">
    <property type="entry name" value="Glyco_hydro_42_N"/>
</dbReference>
<proteinExistence type="predicted"/>
<evidence type="ECO:0000259" key="4">
    <source>
        <dbReference type="Pfam" id="PF02449"/>
    </source>
</evidence>
<keyword evidence="2" id="KW-0326">Glycosidase</keyword>
<dbReference type="InterPro" id="IPR017853">
    <property type="entry name" value="GH"/>
</dbReference>
<comment type="caution">
    <text evidence="5">The sequence shown here is derived from an EMBL/GenBank/DDBJ whole genome shotgun (WGS) entry which is preliminary data.</text>
</comment>
<sequence>MFGWALTQTAEHDYDFTISDRVLDRAAAEDRQVCLAPGRPLSRPGWRRGIPRPTAPTSKAAGTATGSGTTSAPARPRTEGCPRRWPDASPNGTPHTRPYFAWHINNEYGAACYCELCAQAFRDWLWLDPRTVAVLRLQ</sequence>
<gene>
    <name evidence="5" type="ORF">QFZ56_005840</name>
</gene>
<evidence type="ECO:0000313" key="5">
    <source>
        <dbReference type="EMBL" id="MDQ0686877.1"/>
    </source>
</evidence>
<feature type="domain" description="Glycoside hydrolase family 42 N-terminal" evidence="4">
    <location>
        <begin position="2"/>
        <end position="125"/>
    </location>
</feature>
<protein>
    <recommendedName>
        <fullName evidence="4">Glycoside hydrolase family 42 N-terminal domain-containing protein</fullName>
    </recommendedName>
</protein>
<dbReference type="Pfam" id="PF02449">
    <property type="entry name" value="Glyco_hydro_42"/>
    <property type="match status" value="1"/>
</dbReference>
<keyword evidence="1" id="KW-0378">Hydrolase</keyword>
<evidence type="ECO:0000313" key="6">
    <source>
        <dbReference type="Proteomes" id="UP001243364"/>
    </source>
</evidence>
<evidence type="ECO:0000256" key="1">
    <source>
        <dbReference type="ARBA" id="ARBA00022801"/>
    </source>
</evidence>
<evidence type="ECO:0000256" key="3">
    <source>
        <dbReference type="SAM" id="MobiDB-lite"/>
    </source>
</evidence>
<feature type="compositionally biased region" description="Basic and acidic residues" evidence="3">
    <location>
        <begin position="76"/>
        <end position="86"/>
    </location>
</feature>
<dbReference type="Proteomes" id="UP001243364">
    <property type="component" value="Unassembled WGS sequence"/>
</dbReference>
<dbReference type="Gene3D" id="3.20.20.80">
    <property type="entry name" value="Glycosidases"/>
    <property type="match status" value="1"/>
</dbReference>
<dbReference type="EMBL" id="JAUSYA010000001">
    <property type="protein sequence ID" value="MDQ0686877.1"/>
    <property type="molecule type" value="Genomic_DNA"/>
</dbReference>